<dbReference type="InterPro" id="IPR056601">
    <property type="entry name" value="Galaxin_dom"/>
</dbReference>
<feature type="chain" id="PRO_5045392198" description="Galaxin-like repeats domain-containing protein" evidence="1">
    <location>
        <begin position="26"/>
        <end position="608"/>
    </location>
</feature>
<dbReference type="InterPro" id="IPR055284">
    <property type="entry name" value="Galaxin-like"/>
</dbReference>
<evidence type="ECO:0000313" key="3">
    <source>
        <dbReference type="Proteomes" id="UP001652741"/>
    </source>
</evidence>
<accession>A0ABM3DKY7</accession>
<reference evidence="4" key="1">
    <citation type="submission" date="2025-08" db="UniProtKB">
        <authorList>
            <consortium name="RefSeq"/>
        </authorList>
    </citation>
    <scope>IDENTIFICATION</scope>
</reference>
<protein>
    <recommendedName>
        <fullName evidence="2">Galaxin-like repeats domain-containing protein</fullName>
    </recommendedName>
</protein>
<evidence type="ECO:0000256" key="1">
    <source>
        <dbReference type="SAM" id="SignalP"/>
    </source>
</evidence>
<keyword evidence="3" id="KW-1185">Reference proteome</keyword>
<gene>
    <name evidence="4" type="primary">LOC123729246</name>
</gene>
<dbReference type="PANTHER" id="PTHR34490">
    <property type="entry name" value="PROTEIN CBG12054-RELATED"/>
    <property type="match status" value="1"/>
</dbReference>
<dbReference type="GeneID" id="123729246"/>
<dbReference type="Pfam" id="PF24748">
    <property type="entry name" value="Galaxin_repeat"/>
    <property type="match status" value="2"/>
</dbReference>
<keyword evidence="1" id="KW-0732">Signal</keyword>
<evidence type="ECO:0000313" key="4">
    <source>
        <dbReference type="RefSeq" id="XP_045559482.1"/>
    </source>
</evidence>
<dbReference type="PANTHER" id="PTHR34490:SF3">
    <property type="entry name" value="GALAXIN-LIKE ISOFORM X2"/>
    <property type="match status" value="1"/>
</dbReference>
<proteinExistence type="predicted"/>
<feature type="domain" description="Galaxin-like repeats" evidence="2">
    <location>
        <begin position="50"/>
        <end position="180"/>
    </location>
</feature>
<dbReference type="RefSeq" id="XP_045559482.1">
    <property type="nucleotide sequence ID" value="XM_045703526.1"/>
</dbReference>
<sequence length="608" mass="66672">MERVTMTTPLLMFVLLALPCYSATGQINRFGLPVSAHSRDFYVRSPGDNFCGKVKFVISGFTCCERQLHMGAEQSCCGNRSFYLTQASCCGGQLTLNVSQLVSDCCGSRAYDPLNQLCCDSQILIRTQPHSKCCGKELYNEDNQLCCGDVVKRKVLTKMSGHHRCCGDHQFDQRSHCCCHITEPSYQLNPKPLNASCCAPAIQEVLHTIPPAQTGQHMGIDQSSPKCMPGEKPCGQCACFNPTTERCCVNPTSLQGQSYSHDQTCCEGTLCHTPDKTAQGHYHGASFGSQVYNPDINICCSGKLSNRVPGKNLCCGTTPYGVEDRGVLCCNQTLHRVVEDGYQCSPGGYLYLPSRDMVCGSHVHLNDPGKHCCGEDTYDPQYEICCNGHKHNRLRNVSCCGGKAYYHSSDQMKCCAETLYNLQVQDRLSEEAQCCGSVLMEAGSTQTCCSAPGLDLVYPTQPGFTCCGHRYPNSSLWSCCAGVLYSRPETQTTSKNMIPGPRLLPLGDLKTEVLCYTEVLLGTVESVSMKTNERSIVMVNAMYMLASRGHVNPLPSPHYVTLPDHCSSPVVEPGNTYILMKIPFSDTIRFISDLSDHSSPVHSILSRC</sequence>
<feature type="signal peptide" evidence="1">
    <location>
        <begin position="1"/>
        <end position="25"/>
    </location>
</feature>
<organism evidence="3 4">
    <name type="scientific">Salmo salar</name>
    <name type="common">Atlantic salmon</name>
    <dbReference type="NCBI Taxonomy" id="8030"/>
    <lineage>
        <taxon>Eukaryota</taxon>
        <taxon>Metazoa</taxon>
        <taxon>Chordata</taxon>
        <taxon>Craniata</taxon>
        <taxon>Vertebrata</taxon>
        <taxon>Euteleostomi</taxon>
        <taxon>Actinopterygii</taxon>
        <taxon>Neopterygii</taxon>
        <taxon>Teleostei</taxon>
        <taxon>Protacanthopterygii</taxon>
        <taxon>Salmoniformes</taxon>
        <taxon>Salmonidae</taxon>
        <taxon>Salmoninae</taxon>
        <taxon>Salmo</taxon>
    </lineage>
</organism>
<feature type="domain" description="Galaxin-like repeats" evidence="2">
    <location>
        <begin position="288"/>
        <end position="416"/>
    </location>
</feature>
<evidence type="ECO:0000259" key="2">
    <source>
        <dbReference type="Pfam" id="PF24748"/>
    </source>
</evidence>
<name>A0ABM3DKY7_SALSA</name>
<dbReference type="Proteomes" id="UP001652741">
    <property type="component" value="Chromosome ssa20"/>
</dbReference>